<comment type="caution">
    <text evidence="2">The sequence shown here is derived from an EMBL/GenBank/DDBJ whole genome shotgun (WGS) entry which is preliminary data.</text>
</comment>
<name>A0ABX1QEU8_9RHOO</name>
<evidence type="ECO:0000313" key="3">
    <source>
        <dbReference type="Proteomes" id="UP000648984"/>
    </source>
</evidence>
<dbReference type="EMBL" id="WTVQ01000045">
    <property type="protein sequence ID" value="NMG76956.1"/>
    <property type="molecule type" value="Genomic_DNA"/>
</dbReference>
<feature type="domain" description="Antitoxin Xre/MbcA/ParS-like toxin-binding" evidence="1">
    <location>
        <begin position="28"/>
        <end position="74"/>
    </location>
</feature>
<dbReference type="RefSeq" id="WP_169262091.1">
    <property type="nucleotide sequence ID" value="NZ_WTVQ01000045.1"/>
</dbReference>
<proteinExistence type="predicted"/>
<dbReference type="InterPro" id="IPR024467">
    <property type="entry name" value="Xre/MbcA/ParS-like_toxin-bd"/>
</dbReference>
<sequence length="80" mass="8818">MEQRIEWAGRSSAVDATDLRVARLSALAIAAFRRQDKAMRWLHRPSRELGGISPLEMMETEAGARQVEALLRGLAQDGAA</sequence>
<evidence type="ECO:0000313" key="2">
    <source>
        <dbReference type="EMBL" id="NMG76956.1"/>
    </source>
</evidence>
<protein>
    <submittedName>
        <fullName evidence="2">DUF2384 domain-containing protein</fullName>
    </submittedName>
</protein>
<reference evidence="2 3" key="1">
    <citation type="submission" date="2019-12" db="EMBL/GenBank/DDBJ databases">
        <title>Comparative genomics gives insights into the taxonomy of the Azoarcus-Aromatoleum group and reveals separate origins of nif in the plant-associated Azoarcus and non-plant-associated Aromatoleum sub-groups.</title>
        <authorList>
            <person name="Lafos M."/>
            <person name="Maluk M."/>
            <person name="Batista M."/>
            <person name="Junghare M."/>
            <person name="Carmona M."/>
            <person name="Faoro H."/>
            <person name="Cruz L.M."/>
            <person name="Battistoni F."/>
            <person name="De Souza E."/>
            <person name="Pedrosa F."/>
            <person name="Chen W.-M."/>
            <person name="Poole P.S."/>
            <person name="Dixon R.A."/>
            <person name="James E.K."/>
        </authorList>
    </citation>
    <scope>NUCLEOTIDE SEQUENCE [LARGE SCALE GENOMIC DNA]</scope>
    <source>
        <strain evidence="2 3">22Lin</strain>
    </source>
</reference>
<accession>A0ABX1QEU8</accession>
<keyword evidence="3" id="KW-1185">Reference proteome</keyword>
<dbReference type="Proteomes" id="UP000648984">
    <property type="component" value="Unassembled WGS sequence"/>
</dbReference>
<gene>
    <name evidence="2" type="ORF">GPA25_19575</name>
</gene>
<organism evidence="2 3">
    <name type="scientific">Aromatoleum diolicum</name>
    <dbReference type="NCBI Taxonomy" id="75796"/>
    <lineage>
        <taxon>Bacteria</taxon>
        <taxon>Pseudomonadati</taxon>
        <taxon>Pseudomonadota</taxon>
        <taxon>Betaproteobacteria</taxon>
        <taxon>Rhodocyclales</taxon>
        <taxon>Rhodocyclaceae</taxon>
        <taxon>Aromatoleum</taxon>
    </lineage>
</organism>
<evidence type="ECO:0000259" key="1">
    <source>
        <dbReference type="Pfam" id="PF09722"/>
    </source>
</evidence>
<dbReference type="Pfam" id="PF09722">
    <property type="entry name" value="Xre_MbcA_ParS_C"/>
    <property type="match status" value="1"/>
</dbReference>